<evidence type="ECO:0000313" key="5">
    <source>
        <dbReference type="Proteomes" id="UP000666369"/>
    </source>
</evidence>
<dbReference type="InterPro" id="IPR036629">
    <property type="entry name" value="YjbJ_sf"/>
</dbReference>
<dbReference type="SUPFAM" id="SSF69047">
    <property type="entry name" value="Hypothetical protein YjbJ"/>
    <property type="match status" value="1"/>
</dbReference>
<comment type="caution">
    <text evidence="4">The sequence shown here is derived from an EMBL/GenBank/DDBJ whole genome shotgun (WGS) entry which is preliminary data.</text>
</comment>
<accession>A0ABX0FQ07</accession>
<reference evidence="4 5" key="1">
    <citation type="submission" date="2020-01" db="EMBL/GenBank/DDBJ databases">
        <authorList>
            <person name="Lee S.D."/>
        </authorList>
    </citation>
    <scope>NUCLEOTIDE SEQUENCE [LARGE SCALE GENOMIC DNA]</scope>
    <source>
        <strain evidence="4 5">SAP-35</strain>
    </source>
</reference>
<comment type="similarity">
    <text evidence="1">Belongs to the UPF0337 (CsbD) family.</text>
</comment>
<dbReference type="Pfam" id="PF05532">
    <property type="entry name" value="CsbD"/>
    <property type="match status" value="1"/>
</dbReference>
<dbReference type="InterPro" id="IPR008462">
    <property type="entry name" value="CsbD"/>
</dbReference>
<evidence type="ECO:0000256" key="1">
    <source>
        <dbReference type="ARBA" id="ARBA00009129"/>
    </source>
</evidence>
<feature type="region of interest" description="Disordered" evidence="2">
    <location>
        <begin position="21"/>
        <end position="41"/>
    </location>
</feature>
<organism evidence="4 5">
    <name type="scientific">Duganella aceris</name>
    <dbReference type="NCBI Taxonomy" id="2703883"/>
    <lineage>
        <taxon>Bacteria</taxon>
        <taxon>Pseudomonadati</taxon>
        <taxon>Pseudomonadota</taxon>
        <taxon>Betaproteobacteria</taxon>
        <taxon>Burkholderiales</taxon>
        <taxon>Oxalobacteraceae</taxon>
        <taxon>Telluria group</taxon>
        <taxon>Duganella</taxon>
    </lineage>
</organism>
<keyword evidence="5" id="KW-1185">Reference proteome</keyword>
<dbReference type="EMBL" id="JAADJT010000009">
    <property type="protein sequence ID" value="NGZ86449.1"/>
    <property type="molecule type" value="Genomic_DNA"/>
</dbReference>
<protein>
    <submittedName>
        <fullName evidence="4">CsbD family protein</fullName>
    </submittedName>
</protein>
<reference evidence="5" key="2">
    <citation type="submission" date="2023-07" db="EMBL/GenBank/DDBJ databases">
        <title>Duganella aceri sp. nov., isolated from tree sap.</title>
        <authorList>
            <person name="Kim I.S."/>
        </authorList>
    </citation>
    <scope>NUCLEOTIDE SEQUENCE [LARGE SCALE GENOMIC DNA]</scope>
    <source>
        <strain evidence="5">SAP-35</strain>
    </source>
</reference>
<dbReference type="RefSeq" id="WP_166106297.1">
    <property type="nucleotide sequence ID" value="NZ_JAADJT010000009.1"/>
</dbReference>
<dbReference type="Proteomes" id="UP000666369">
    <property type="component" value="Unassembled WGS sequence"/>
</dbReference>
<proteinExistence type="inferred from homology"/>
<feature type="domain" description="CsbD-like" evidence="3">
    <location>
        <begin position="4"/>
        <end position="55"/>
    </location>
</feature>
<evidence type="ECO:0000259" key="3">
    <source>
        <dbReference type="Pfam" id="PF05532"/>
    </source>
</evidence>
<evidence type="ECO:0000313" key="4">
    <source>
        <dbReference type="EMBL" id="NGZ86449.1"/>
    </source>
</evidence>
<feature type="compositionally biased region" description="Basic and acidic residues" evidence="2">
    <location>
        <begin position="30"/>
        <end position="41"/>
    </location>
</feature>
<name>A0ABX0FQ07_9BURK</name>
<evidence type="ECO:0000256" key="2">
    <source>
        <dbReference type="SAM" id="MobiDB-lite"/>
    </source>
</evidence>
<dbReference type="Gene3D" id="1.10.1470.10">
    <property type="entry name" value="YjbJ"/>
    <property type="match status" value="1"/>
</dbReference>
<sequence length="59" mass="6467">MNKDQIEGKLKNIGGKIQEEVGDLIDSPEQEAKGFQKQAEGKLQEKVGDLKEAARVATK</sequence>
<gene>
    <name evidence="4" type="ORF">GW587_19585</name>
</gene>